<accession>A0A268ELC1</accession>
<name>A0A268ELC1_9BACL</name>
<dbReference type="RefSeq" id="WP_095266826.1">
    <property type="nucleotide sequence ID" value="NZ_NPBY01000061.1"/>
</dbReference>
<comment type="caution">
    <text evidence="1">The sequence shown here is derived from an EMBL/GenBank/DDBJ whole genome shotgun (WGS) entry which is preliminary data.</text>
</comment>
<proteinExistence type="predicted"/>
<evidence type="ECO:0000313" key="1">
    <source>
        <dbReference type="EMBL" id="PAD73908.1"/>
    </source>
</evidence>
<protein>
    <submittedName>
        <fullName evidence="1">Uncharacterized protein</fullName>
    </submittedName>
</protein>
<dbReference type="Proteomes" id="UP000215596">
    <property type="component" value="Unassembled WGS sequence"/>
</dbReference>
<reference evidence="1 2" key="1">
    <citation type="submission" date="2017-07" db="EMBL/GenBank/DDBJ databases">
        <title>Isolation and whole genome analysis of endospore-forming bacteria from heroin.</title>
        <authorList>
            <person name="Kalinowski J."/>
            <person name="Ahrens B."/>
            <person name="Al-Dilaimi A."/>
            <person name="Winkler A."/>
            <person name="Wibberg D."/>
            <person name="Schleenbecker U."/>
            <person name="Ruckert C."/>
            <person name="Wolfel R."/>
            <person name="Grass G."/>
        </authorList>
    </citation>
    <scope>NUCLEOTIDE SEQUENCE [LARGE SCALE GENOMIC DNA]</scope>
    <source>
        <strain evidence="1 2">7537-G1</strain>
    </source>
</reference>
<gene>
    <name evidence="1" type="ORF">CHH67_18920</name>
</gene>
<dbReference type="EMBL" id="NPBY01000061">
    <property type="protein sequence ID" value="PAD73908.1"/>
    <property type="molecule type" value="Genomic_DNA"/>
</dbReference>
<organism evidence="1 2">
    <name type="scientific">Paenibacillus campinasensis</name>
    <dbReference type="NCBI Taxonomy" id="66347"/>
    <lineage>
        <taxon>Bacteria</taxon>
        <taxon>Bacillati</taxon>
        <taxon>Bacillota</taxon>
        <taxon>Bacilli</taxon>
        <taxon>Bacillales</taxon>
        <taxon>Paenibacillaceae</taxon>
        <taxon>Paenibacillus</taxon>
    </lineage>
</organism>
<sequence>MTPSMMMDRLQKYLQEITKEMALGELRLRPNVYTVGLPPRATPEYETVQPDTDIPPLETTLPESRDERWPYIIVTFTEAVNNEEGFRTVTMDFAFGCEGHGAKGYMDVLHLMEYVHGFLMRETWAGWPFRLTLPVTMGFYEEQADPYWMGYMSTTWDVPSIQPEVWKHGY</sequence>
<evidence type="ECO:0000313" key="2">
    <source>
        <dbReference type="Proteomes" id="UP000215596"/>
    </source>
</evidence>
<dbReference type="AlphaFoldDB" id="A0A268ELC1"/>
<dbReference type="OrthoDB" id="9802878at2"/>